<dbReference type="EMBL" id="LN907827">
    <property type="protein sequence ID" value="CUU24875.1"/>
    <property type="molecule type" value="Genomic_DNA"/>
</dbReference>
<organism evidence="9 10">
    <name type="scientific">Duffyella gerundensis</name>
    <dbReference type="NCBI Taxonomy" id="1619313"/>
    <lineage>
        <taxon>Bacteria</taxon>
        <taxon>Pseudomonadati</taxon>
        <taxon>Pseudomonadota</taxon>
        <taxon>Gammaproteobacteria</taxon>
        <taxon>Enterobacterales</taxon>
        <taxon>Erwiniaceae</taxon>
        <taxon>Duffyella</taxon>
    </lineage>
</organism>
<dbReference type="PANTHER" id="PTHR21716:SF53">
    <property type="entry name" value="PERMEASE PERM-RELATED"/>
    <property type="match status" value="1"/>
</dbReference>
<feature type="transmembrane region" description="Helical" evidence="8">
    <location>
        <begin position="221"/>
        <end position="245"/>
    </location>
</feature>
<reference evidence="10" key="1">
    <citation type="submission" date="2015-11" db="EMBL/GenBank/DDBJ databases">
        <authorList>
            <person name="Blom J."/>
        </authorList>
    </citation>
    <scope>NUCLEOTIDE SEQUENCE [LARGE SCALE GENOMIC DNA]</scope>
</reference>
<keyword evidence="10" id="KW-1185">Reference proteome</keyword>
<evidence type="ECO:0000256" key="6">
    <source>
        <dbReference type="ARBA" id="ARBA00022989"/>
    </source>
</evidence>
<keyword evidence="7 8" id="KW-0472">Membrane</keyword>
<dbReference type="Proteomes" id="UP000059419">
    <property type="component" value="Chromosome 1"/>
</dbReference>
<evidence type="ECO:0000256" key="2">
    <source>
        <dbReference type="ARBA" id="ARBA00009773"/>
    </source>
</evidence>
<dbReference type="AlphaFoldDB" id="A0A0U5L6U4"/>
<dbReference type="KEGG" id="ege:EM595_2644"/>
<dbReference type="OrthoDB" id="5562213at2"/>
<gene>
    <name evidence="9" type="primary">perM</name>
    <name evidence="9" type="ORF">EM595_2644</name>
</gene>
<dbReference type="RefSeq" id="WP_067432797.1">
    <property type="nucleotide sequence ID" value="NZ_CP073262.1"/>
</dbReference>
<keyword evidence="4" id="KW-1003">Cell membrane</keyword>
<protein>
    <submittedName>
        <fullName evidence="9">Putative permease PerM</fullName>
    </submittedName>
</protein>
<feature type="transmembrane region" description="Helical" evidence="8">
    <location>
        <begin position="153"/>
        <end position="177"/>
    </location>
</feature>
<comment type="subcellular location">
    <subcellularLocation>
        <location evidence="1">Cell membrane</location>
        <topology evidence="1">Multi-pass membrane protein</topology>
    </subcellularLocation>
</comment>
<dbReference type="GO" id="GO:0005886">
    <property type="term" value="C:plasma membrane"/>
    <property type="evidence" value="ECO:0007669"/>
    <property type="project" value="UniProtKB-SubCell"/>
</dbReference>
<keyword evidence="3" id="KW-0813">Transport</keyword>
<evidence type="ECO:0000256" key="1">
    <source>
        <dbReference type="ARBA" id="ARBA00004651"/>
    </source>
</evidence>
<evidence type="ECO:0000256" key="7">
    <source>
        <dbReference type="ARBA" id="ARBA00023136"/>
    </source>
</evidence>
<feature type="transmembrane region" description="Helical" evidence="8">
    <location>
        <begin position="251"/>
        <end position="270"/>
    </location>
</feature>
<feature type="transmembrane region" description="Helical" evidence="8">
    <location>
        <begin position="282"/>
        <end position="301"/>
    </location>
</feature>
<comment type="similarity">
    <text evidence="2">Belongs to the autoinducer-2 exporter (AI-2E) (TC 2.A.86) family.</text>
</comment>
<proteinExistence type="inferred from homology"/>
<dbReference type="PATRIC" id="fig|1619313.3.peg.2750"/>
<feature type="transmembrane region" description="Helical" evidence="8">
    <location>
        <begin position="307"/>
        <end position="332"/>
    </location>
</feature>
<evidence type="ECO:0000256" key="5">
    <source>
        <dbReference type="ARBA" id="ARBA00022692"/>
    </source>
</evidence>
<evidence type="ECO:0000313" key="10">
    <source>
        <dbReference type="Proteomes" id="UP000059419"/>
    </source>
</evidence>
<dbReference type="InterPro" id="IPR002549">
    <property type="entry name" value="AI-2E-like"/>
</dbReference>
<dbReference type="GO" id="GO:0055085">
    <property type="term" value="P:transmembrane transport"/>
    <property type="evidence" value="ECO:0007669"/>
    <property type="project" value="TreeGrafter"/>
</dbReference>
<dbReference type="Pfam" id="PF01594">
    <property type="entry name" value="AI-2E_transport"/>
    <property type="match status" value="1"/>
</dbReference>
<sequence>MLALLFQWYRRRFSDPEAIALLIILLAAFSILFFFSGLLAPLLVAIVLAYLLEWPTVRLQRLGCSRTAATSIVLVIFAGLLLVMMLIVAPVAWQQGINLMRDLPNMLNKLYVYAAGLPRRFPALVDAGIVDVIVENLRARVTGLGESVVKYSLASLMGLMTLAIYLVVVPLMVFFLLKDKEQMLNAVRRVLPRNRGLAGQVWLEMNQQITNYIRGKVVEMVVVGVVTWIAFVLMGLNYALLLAVLVGLSVLIPYIGALVVTVPVIGVGLFQWGLGSDFWTMIVVYLIVQALDGNLLVPVLFSEAVNLHPLVIILSVVIFGGLWGFWGVFFAIPLATLVKAVVHAWPDTLHADEHSVEP</sequence>
<feature type="transmembrane region" description="Helical" evidence="8">
    <location>
        <begin position="20"/>
        <end position="51"/>
    </location>
</feature>
<evidence type="ECO:0000313" key="9">
    <source>
        <dbReference type="EMBL" id="CUU24875.1"/>
    </source>
</evidence>
<dbReference type="GeneID" id="84612387"/>
<dbReference type="PANTHER" id="PTHR21716">
    <property type="entry name" value="TRANSMEMBRANE PROTEIN"/>
    <property type="match status" value="1"/>
</dbReference>
<evidence type="ECO:0000256" key="8">
    <source>
        <dbReference type="SAM" id="Phobius"/>
    </source>
</evidence>
<keyword evidence="6 8" id="KW-1133">Transmembrane helix</keyword>
<feature type="transmembrane region" description="Helical" evidence="8">
    <location>
        <begin position="72"/>
        <end position="93"/>
    </location>
</feature>
<evidence type="ECO:0000256" key="3">
    <source>
        <dbReference type="ARBA" id="ARBA00022448"/>
    </source>
</evidence>
<dbReference type="STRING" id="1619313.EM595_2644"/>
<evidence type="ECO:0000256" key="4">
    <source>
        <dbReference type="ARBA" id="ARBA00022475"/>
    </source>
</evidence>
<accession>A0A0U5L6U4</accession>
<keyword evidence="5 8" id="KW-0812">Transmembrane</keyword>
<name>A0A0U5L6U4_9GAMM</name>